<gene>
    <name evidence="4" type="ORF">M413DRAFT_30792</name>
</gene>
<name>A0A0C3C019_HEBCY</name>
<protein>
    <recommendedName>
        <fullName evidence="3">BTB domain-containing protein</fullName>
    </recommendedName>
</protein>
<organism evidence="4 5">
    <name type="scientific">Hebeloma cylindrosporum</name>
    <dbReference type="NCBI Taxonomy" id="76867"/>
    <lineage>
        <taxon>Eukaryota</taxon>
        <taxon>Fungi</taxon>
        <taxon>Dikarya</taxon>
        <taxon>Basidiomycota</taxon>
        <taxon>Agaricomycotina</taxon>
        <taxon>Agaricomycetes</taxon>
        <taxon>Agaricomycetidae</taxon>
        <taxon>Agaricales</taxon>
        <taxon>Agaricineae</taxon>
        <taxon>Hymenogastraceae</taxon>
        <taxon>Hebeloma</taxon>
    </lineage>
</organism>
<accession>A0A0C3C019</accession>
<dbReference type="Gene3D" id="3.30.710.10">
    <property type="entry name" value="Potassium Channel Kv1.1, Chain A"/>
    <property type="match status" value="1"/>
</dbReference>
<feature type="compositionally biased region" description="Basic and acidic residues" evidence="2">
    <location>
        <begin position="725"/>
        <end position="736"/>
    </location>
</feature>
<evidence type="ECO:0000313" key="5">
    <source>
        <dbReference type="Proteomes" id="UP000053424"/>
    </source>
</evidence>
<dbReference type="SUPFAM" id="SSF54695">
    <property type="entry name" value="POZ domain"/>
    <property type="match status" value="1"/>
</dbReference>
<feature type="compositionally biased region" description="Low complexity" evidence="2">
    <location>
        <begin position="701"/>
        <end position="721"/>
    </location>
</feature>
<evidence type="ECO:0000256" key="2">
    <source>
        <dbReference type="SAM" id="MobiDB-lite"/>
    </source>
</evidence>
<feature type="compositionally biased region" description="Basic and acidic residues" evidence="2">
    <location>
        <begin position="821"/>
        <end position="849"/>
    </location>
</feature>
<evidence type="ECO:0000256" key="1">
    <source>
        <dbReference type="ARBA" id="ARBA00022737"/>
    </source>
</evidence>
<dbReference type="STRING" id="686832.A0A0C3C019"/>
<feature type="region of interest" description="Disordered" evidence="2">
    <location>
        <begin position="583"/>
        <end position="760"/>
    </location>
</feature>
<feature type="compositionally biased region" description="Polar residues" evidence="2">
    <location>
        <begin position="621"/>
        <end position="632"/>
    </location>
</feature>
<feature type="compositionally biased region" description="Low complexity" evidence="2">
    <location>
        <begin position="609"/>
        <end position="619"/>
    </location>
</feature>
<feature type="compositionally biased region" description="Low complexity" evidence="2">
    <location>
        <begin position="633"/>
        <end position="674"/>
    </location>
</feature>
<dbReference type="PROSITE" id="PS50097">
    <property type="entry name" value="BTB"/>
    <property type="match status" value="1"/>
</dbReference>
<keyword evidence="5" id="KW-1185">Reference proteome</keyword>
<evidence type="ECO:0000259" key="3">
    <source>
        <dbReference type="PROSITE" id="PS50097"/>
    </source>
</evidence>
<dbReference type="InterPro" id="IPR056884">
    <property type="entry name" value="NPHP3-like_N"/>
</dbReference>
<dbReference type="PANTHER" id="PTHR22427">
    <property type="entry name" value="GH15728P"/>
    <property type="match status" value="1"/>
</dbReference>
<reference evidence="4 5" key="1">
    <citation type="submission" date="2014-04" db="EMBL/GenBank/DDBJ databases">
        <authorList>
            <consortium name="DOE Joint Genome Institute"/>
            <person name="Kuo A."/>
            <person name="Gay G."/>
            <person name="Dore J."/>
            <person name="Kohler A."/>
            <person name="Nagy L.G."/>
            <person name="Floudas D."/>
            <person name="Copeland A."/>
            <person name="Barry K.W."/>
            <person name="Cichocki N."/>
            <person name="Veneault-Fourrey C."/>
            <person name="LaButti K."/>
            <person name="Lindquist E.A."/>
            <person name="Lipzen A."/>
            <person name="Lundell T."/>
            <person name="Morin E."/>
            <person name="Murat C."/>
            <person name="Sun H."/>
            <person name="Tunlid A."/>
            <person name="Henrissat B."/>
            <person name="Grigoriev I.V."/>
            <person name="Hibbett D.S."/>
            <person name="Martin F."/>
            <person name="Nordberg H.P."/>
            <person name="Cantor M.N."/>
            <person name="Hua S.X."/>
        </authorList>
    </citation>
    <scope>NUCLEOTIDE SEQUENCE [LARGE SCALE GENOMIC DNA]</scope>
    <source>
        <strain evidence="5">h7</strain>
    </source>
</reference>
<dbReference type="Pfam" id="PF00651">
    <property type="entry name" value="BTB"/>
    <property type="match status" value="1"/>
</dbReference>
<dbReference type="EMBL" id="KN831796">
    <property type="protein sequence ID" value="KIM37599.1"/>
    <property type="molecule type" value="Genomic_DNA"/>
</dbReference>
<proteinExistence type="predicted"/>
<dbReference type="InterPro" id="IPR000210">
    <property type="entry name" value="BTB/POZ_dom"/>
</dbReference>
<dbReference type="HOGENOM" id="CLU_263000_0_0_1"/>
<feature type="region of interest" description="Disordered" evidence="2">
    <location>
        <begin position="795"/>
        <end position="883"/>
    </location>
</feature>
<dbReference type="InterPro" id="IPR011333">
    <property type="entry name" value="SKP1/BTB/POZ_sf"/>
</dbReference>
<feature type="compositionally biased region" description="Low complexity" evidence="2">
    <location>
        <begin position="747"/>
        <end position="760"/>
    </location>
</feature>
<dbReference type="Pfam" id="PF24883">
    <property type="entry name" value="NPHP3_N"/>
    <property type="match status" value="1"/>
</dbReference>
<feature type="domain" description="BTB" evidence="3">
    <location>
        <begin position="208"/>
        <end position="290"/>
    </location>
</feature>
<feature type="compositionally biased region" description="Polar residues" evidence="2">
    <location>
        <begin position="800"/>
        <end position="811"/>
    </location>
</feature>
<dbReference type="Proteomes" id="UP000053424">
    <property type="component" value="Unassembled WGS sequence"/>
</dbReference>
<dbReference type="OrthoDB" id="2130750at2759"/>
<dbReference type="PANTHER" id="PTHR22427:SF7">
    <property type="entry name" value="GH15728P"/>
    <property type="match status" value="1"/>
</dbReference>
<keyword evidence="1" id="KW-0677">Repeat</keyword>
<evidence type="ECO:0000313" key="4">
    <source>
        <dbReference type="EMBL" id="KIM37599.1"/>
    </source>
</evidence>
<feature type="compositionally biased region" description="Polar residues" evidence="2">
    <location>
        <begin position="850"/>
        <end position="860"/>
    </location>
</feature>
<reference evidence="5" key="2">
    <citation type="submission" date="2015-01" db="EMBL/GenBank/DDBJ databases">
        <title>Evolutionary Origins and Diversification of the Mycorrhizal Mutualists.</title>
        <authorList>
            <consortium name="DOE Joint Genome Institute"/>
            <consortium name="Mycorrhizal Genomics Consortium"/>
            <person name="Kohler A."/>
            <person name="Kuo A."/>
            <person name="Nagy L.G."/>
            <person name="Floudas D."/>
            <person name="Copeland A."/>
            <person name="Barry K.W."/>
            <person name="Cichocki N."/>
            <person name="Veneault-Fourrey C."/>
            <person name="LaButti K."/>
            <person name="Lindquist E.A."/>
            <person name="Lipzen A."/>
            <person name="Lundell T."/>
            <person name="Morin E."/>
            <person name="Murat C."/>
            <person name="Riley R."/>
            <person name="Ohm R."/>
            <person name="Sun H."/>
            <person name="Tunlid A."/>
            <person name="Henrissat B."/>
            <person name="Grigoriev I.V."/>
            <person name="Hibbett D.S."/>
            <person name="Martin F."/>
        </authorList>
    </citation>
    <scope>NUCLEOTIDE SEQUENCE [LARGE SCALE GENOMIC DNA]</scope>
    <source>
        <strain evidence="5">h7</strain>
    </source>
</reference>
<dbReference type="CDD" id="cd18186">
    <property type="entry name" value="BTB_POZ_ZBTB_KLHL-like"/>
    <property type="match status" value="1"/>
</dbReference>
<sequence length="1282" mass="139754">MSRPVNLVLATPVTSRITEATQKSTATWQKDLELLFLHAKDRFPDVVWELAANNDDNGQGFEEVWGHKAIMYARAPPGFQNRYFLSDANSSLPGSEISDSTLSLGIGPSVIDSACTASPLPGSSHSTASTVPAISPLLRLPITISPSLFSSELEYLYTGKGFAEAFEFLFGSFETPEQNPGEDHDSDSQCVHQLRKDLTFMWRSQLYSDLRIVVTGNFKGGYESFTAIFAIHRFILVSRSPYFSRALRWRIESPVNNELPILSLPSPPFTPASLYFTLGFIYTGTILFSKRAYDLTTAFAIMKASVYLDIPSLFDEIQARIVEEMCHGLCHAFLPFPEYDCLTGGKWGTGGCSCQQCARRIPRVLEFALEDDVKNNLLERGARRALVTLFGEGWCTEEFASLSLKVHTLTMKGVGSRATPMNVFPLLFAAEHALAKLVAVTEPWGDTVRQMILRTRASLDELLCKESDVCFTMNEWVGIMEGNEDGDKVEWTMAAVLRGLQVPYGPSVYQTLVSILLRPHPTDLTRTLLSPTSHVSVRVNKACLEVKMWIGERWRLIRNKRGFDATQPWALKEISDYINVSTEDLLNPEPPPRPMSEHGSTFKVPTSGLRSSVLSVRLSQRPGTSSSGNGDQNIIMPSRSSIRSRPSNVRSVARTTASSVASRSTGSVATVSTAQRENVSTGNERVLPTIASLKDGADYESTPSSSSTPVLKSSLPKPLFPLKHKVGEQEDEERSKKSQGVGRTSKVRSVARTTASSVASKSAIYAATSTAPPENANTDSEQDLPTTVSLKDKADYELSPSPSSTPVLNPSSPKPLFPLKRKMEVAVETKLRKRSQDTGDDNSGRKDVEQSQPSDMSAGTSHPPPPLQSTIIVPTPYSRTPPPPLPEATVAHALLVSPPPLLQGTTVTPAPVPSKPSFGEDTIVGQVPFASTLPVLQETITVPAPFTSTLPLPQEATSAPAPFASTSPLLQDTIISATPFTSVAPQNGTELSPGILPENAETVIVPLTPAEKEGPPSTSSGSMFSANSSLLVMGGTFNNINTITTMPNDPLRVIRKAFKHYVAPNAMHDTNDVIHPPRCDPNTREAILHELSTWARTTNGNILIRYLSGAAGVGKSAIACSLAELLVAEDRLGASFFFNRAVETRNNERLLIPTIVFQLVFSLPELQPFVATAVDKNPLVFHQSLQTQIEQLMVIPFLSLDYDGLEKVIIVDGLDECANPEARKRIVEIVGNSAPRLARKVKFLILSRPGDEIESAIHLPALQSIVTSKNLRHFTIDTEILS</sequence>